<dbReference type="EMBL" id="CP119312">
    <property type="protein sequence ID" value="WEK04582.1"/>
    <property type="molecule type" value="Genomic_DNA"/>
</dbReference>
<organism evidence="1 2">
    <name type="scientific">Candidatus Devosia phytovorans</name>
    <dbReference type="NCBI Taxonomy" id="3121372"/>
    <lineage>
        <taxon>Bacteria</taxon>
        <taxon>Pseudomonadati</taxon>
        <taxon>Pseudomonadota</taxon>
        <taxon>Alphaproteobacteria</taxon>
        <taxon>Hyphomicrobiales</taxon>
        <taxon>Devosiaceae</taxon>
        <taxon>Devosia</taxon>
    </lineage>
</organism>
<evidence type="ECO:0000313" key="2">
    <source>
        <dbReference type="Proteomes" id="UP001217476"/>
    </source>
</evidence>
<dbReference type="Proteomes" id="UP001217476">
    <property type="component" value="Chromosome"/>
</dbReference>
<dbReference type="AlphaFoldDB" id="A0AAJ6AZX0"/>
<reference evidence="1" key="1">
    <citation type="submission" date="2023-03" db="EMBL/GenBank/DDBJ databases">
        <title>Andean soil-derived lignocellulolytic bacterial consortium as a source of novel taxa and putative plastic-active enzymes.</title>
        <authorList>
            <person name="Diaz-Garcia L."/>
            <person name="Chuvochina M."/>
            <person name="Feuerriegel G."/>
            <person name="Bunk B."/>
            <person name="Sproer C."/>
            <person name="Streit W.R."/>
            <person name="Rodriguez L.M."/>
            <person name="Overmann J."/>
            <person name="Jimenez D.J."/>
        </authorList>
    </citation>
    <scope>NUCLEOTIDE SEQUENCE</scope>
    <source>
        <strain evidence="1">MAG 4196</strain>
    </source>
</reference>
<protein>
    <submittedName>
        <fullName evidence="1">Uncharacterized protein</fullName>
    </submittedName>
</protein>
<evidence type="ECO:0000313" key="1">
    <source>
        <dbReference type="EMBL" id="WEK04582.1"/>
    </source>
</evidence>
<proteinExistence type="predicted"/>
<gene>
    <name evidence="1" type="ORF">P0Y65_20800</name>
</gene>
<accession>A0AAJ6AZX0</accession>
<name>A0AAJ6AZX0_9HYPH</name>
<sequence length="161" mass="17484">MRRTIISAVIGAGLAFGTITGLDAYANLQAAAAFGELQKDAPSDWLQLDDLQARGAVFPEQPTIRFVATPSRDLLIRMAISPRNADTGNVLCSGGGRTVLYERGVPITFDETVSQLTGLDSCDWPLGRYRVRMTFLMTEPKTQIAKSLLIETEDLEVVAPP</sequence>